<dbReference type="OrthoDB" id="6059368at2759"/>
<evidence type="ECO:0000313" key="2">
    <source>
        <dbReference type="EMBL" id="GBP25975.1"/>
    </source>
</evidence>
<accession>A0A4C1UHT0</accession>
<feature type="compositionally biased region" description="Polar residues" evidence="1">
    <location>
        <begin position="170"/>
        <end position="191"/>
    </location>
</feature>
<evidence type="ECO:0008006" key="4">
    <source>
        <dbReference type="Google" id="ProtNLM"/>
    </source>
</evidence>
<gene>
    <name evidence="2" type="ORF">EVAR_84534_1</name>
</gene>
<feature type="region of interest" description="Disordered" evidence="1">
    <location>
        <begin position="158"/>
        <end position="194"/>
    </location>
</feature>
<dbReference type="Gene3D" id="3.30.70.1820">
    <property type="entry name" value="L1 transposable element, RRM domain"/>
    <property type="match status" value="1"/>
</dbReference>
<feature type="compositionally biased region" description="Basic and acidic residues" evidence="1">
    <location>
        <begin position="158"/>
        <end position="169"/>
    </location>
</feature>
<keyword evidence="3" id="KW-1185">Reference proteome</keyword>
<dbReference type="EMBL" id="BGZK01000174">
    <property type="protein sequence ID" value="GBP25975.1"/>
    <property type="molecule type" value="Genomic_DNA"/>
</dbReference>
<comment type="caution">
    <text evidence="2">The sequence shown here is derived from an EMBL/GenBank/DDBJ whole genome shotgun (WGS) entry which is preliminary data.</text>
</comment>
<organism evidence="2 3">
    <name type="scientific">Eumeta variegata</name>
    <name type="common">Bagworm moth</name>
    <name type="synonym">Eumeta japonica</name>
    <dbReference type="NCBI Taxonomy" id="151549"/>
    <lineage>
        <taxon>Eukaryota</taxon>
        <taxon>Metazoa</taxon>
        <taxon>Ecdysozoa</taxon>
        <taxon>Arthropoda</taxon>
        <taxon>Hexapoda</taxon>
        <taxon>Insecta</taxon>
        <taxon>Pterygota</taxon>
        <taxon>Neoptera</taxon>
        <taxon>Endopterygota</taxon>
        <taxon>Lepidoptera</taxon>
        <taxon>Glossata</taxon>
        <taxon>Ditrysia</taxon>
        <taxon>Tineoidea</taxon>
        <taxon>Psychidae</taxon>
        <taxon>Oiketicinae</taxon>
        <taxon>Eumeta</taxon>
    </lineage>
</organism>
<protein>
    <recommendedName>
        <fullName evidence="4">Endonuclease-reverse transcriptase</fullName>
    </recommendedName>
</protein>
<name>A0A4C1UHT0_EUMVA</name>
<sequence>MEEKLIPIIEENKILKANVEKLQNEIAYLKKEKRSNNIVIFGLKEGESSASELILKVREVFQIDLQIHIGDSDVNNIYRIGKAIKTNNPRPILLSFTSNLKKSEIMTKRKALKEIYITEDYPKEVLEIRKTLQPKLIEERNKGNLAYIKYNKLVVKESNPKKDKRKRETSTSPQPNIQPRKQQTLTATNRKNAFDVIRARSSSLSARPEIKQ</sequence>
<reference evidence="2 3" key="1">
    <citation type="journal article" date="2019" name="Commun. Biol.">
        <title>The bagworm genome reveals a unique fibroin gene that provides high tensile strength.</title>
        <authorList>
            <person name="Kono N."/>
            <person name="Nakamura H."/>
            <person name="Ohtoshi R."/>
            <person name="Tomita M."/>
            <person name="Numata K."/>
            <person name="Arakawa K."/>
        </authorList>
    </citation>
    <scope>NUCLEOTIDE SEQUENCE [LARGE SCALE GENOMIC DNA]</scope>
</reference>
<evidence type="ECO:0000313" key="3">
    <source>
        <dbReference type="Proteomes" id="UP000299102"/>
    </source>
</evidence>
<dbReference type="AlphaFoldDB" id="A0A4C1UHT0"/>
<dbReference type="STRING" id="151549.A0A4C1UHT0"/>
<evidence type="ECO:0000256" key="1">
    <source>
        <dbReference type="SAM" id="MobiDB-lite"/>
    </source>
</evidence>
<dbReference type="Proteomes" id="UP000299102">
    <property type="component" value="Unassembled WGS sequence"/>
</dbReference>
<proteinExistence type="predicted"/>